<dbReference type="Proteomes" id="UP000285961">
    <property type="component" value="Unassembled WGS sequence"/>
</dbReference>
<accession>A0A419EYC5</accession>
<gene>
    <name evidence="1" type="ORF">C4532_09825</name>
</gene>
<organism evidence="1 2">
    <name type="scientific">Candidatus Abyssobacteria bacterium SURF_17</name>
    <dbReference type="NCBI Taxonomy" id="2093361"/>
    <lineage>
        <taxon>Bacteria</taxon>
        <taxon>Pseudomonadati</taxon>
        <taxon>Candidatus Hydrogenedentota</taxon>
        <taxon>Candidatus Abyssobacteria</taxon>
    </lineage>
</organism>
<evidence type="ECO:0000313" key="1">
    <source>
        <dbReference type="EMBL" id="RJP70087.1"/>
    </source>
</evidence>
<dbReference type="EMBL" id="QZKI01000074">
    <property type="protein sequence ID" value="RJP70087.1"/>
    <property type="molecule type" value="Genomic_DNA"/>
</dbReference>
<dbReference type="Pfam" id="PF03692">
    <property type="entry name" value="CxxCxxCC"/>
    <property type="match status" value="1"/>
</dbReference>
<evidence type="ECO:0000313" key="2">
    <source>
        <dbReference type="Proteomes" id="UP000285961"/>
    </source>
</evidence>
<sequence>MREFDNLKETILKDAPRFREKDKFKFSCHKGLSCFTQCCADVNIFLTPYDIIRMKNRLKMSSEEFLAKYTFVPFNEKQQLPIVVLKMRDDEQKRCQFVTADGCGIYEDRPWSCRMYPLGFASPAETTASTGAGGPESFYFLMEEKGCCGFAENREQSVGEWLENQGIAEYNSMGESFKELTLHPYFQKGGQLDPERMEMLYMACYNLDKFRRFIFESRFLQYFDVDADIVESIRNDDIALMKFAFRWLRFALFREPTMKVRDEVLQTRKQMLTGKEKAL</sequence>
<reference evidence="1 2" key="1">
    <citation type="journal article" date="2017" name="ISME J.">
        <title>Energy and carbon metabolisms in a deep terrestrial subsurface fluid microbial community.</title>
        <authorList>
            <person name="Momper L."/>
            <person name="Jungbluth S.P."/>
            <person name="Lee M.D."/>
            <person name="Amend J.P."/>
        </authorList>
    </citation>
    <scope>NUCLEOTIDE SEQUENCE [LARGE SCALE GENOMIC DNA]</scope>
    <source>
        <strain evidence="1">SURF_17</strain>
    </source>
</reference>
<protein>
    <submittedName>
        <fullName evidence="1">YkgJ family cysteine cluster protein</fullName>
    </submittedName>
</protein>
<dbReference type="PANTHER" id="PTHR35866:SF1">
    <property type="entry name" value="YKGJ FAMILY CYSTEINE CLUSTER PROTEIN"/>
    <property type="match status" value="1"/>
</dbReference>
<dbReference type="PANTHER" id="PTHR35866">
    <property type="entry name" value="PUTATIVE-RELATED"/>
    <property type="match status" value="1"/>
</dbReference>
<comment type="caution">
    <text evidence="1">The sequence shown here is derived from an EMBL/GenBank/DDBJ whole genome shotgun (WGS) entry which is preliminary data.</text>
</comment>
<dbReference type="InterPro" id="IPR005358">
    <property type="entry name" value="Puta_zinc/iron-chelating_dom"/>
</dbReference>
<name>A0A419EYC5_9BACT</name>
<proteinExistence type="predicted"/>
<dbReference type="AlphaFoldDB" id="A0A419EYC5"/>